<comment type="caution">
    <text evidence="5">The sequence shown here is derived from an EMBL/GenBank/DDBJ whole genome shotgun (WGS) entry which is preliminary data.</text>
</comment>
<sequence>MTTFTPYPAIVFDLDGTLLDTWPSLLAAVRAVAPASAPSLDPTALRLALSQGVGPMFKRAATQLAGPEDGVRPALFAAMSRHYLDHTLVTATPYAGTGALLAGLRAAGHTLAVCTNRDRASTLTLLAHHEWRAHFSHVHCLDDGLPPKPDGAPLLATLERVGHPSGRALFVGDSQVDARCAQAARVDFAAHRGGYHARPGDLTPAVFTYDHAGDLTHWIASHPTRVLETEDD</sequence>
<dbReference type="GeneID" id="75278648"/>
<dbReference type="GO" id="GO:0005829">
    <property type="term" value="C:cytosol"/>
    <property type="evidence" value="ECO:0007669"/>
    <property type="project" value="TreeGrafter"/>
</dbReference>
<dbReference type="EMBL" id="JAPZVI010000004">
    <property type="protein sequence ID" value="MCZ8401364.1"/>
    <property type="molecule type" value="Genomic_DNA"/>
</dbReference>
<evidence type="ECO:0000313" key="5">
    <source>
        <dbReference type="EMBL" id="MCZ8401364.1"/>
    </source>
</evidence>
<dbReference type="GO" id="GO:0006281">
    <property type="term" value="P:DNA repair"/>
    <property type="evidence" value="ECO:0007669"/>
    <property type="project" value="TreeGrafter"/>
</dbReference>
<organism evidence="5 6">
    <name type="scientific">Alcaligenes xylosoxydans xylosoxydans</name>
    <name type="common">Achromobacter xylosoxidans</name>
    <dbReference type="NCBI Taxonomy" id="85698"/>
    <lineage>
        <taxon>Bacteria</taxon>
        <taxon>Pseudomonadati</taxon>
        <taxon>Pseudomonadota</taxon>
        <taxon>Betaproteobacteria</taxon>
        <taxon>Burkholderiales</taxon>
        <taxon>Alcaligenaceae</taxon>
        <taxon>Achromobacter</taxon>
    </lineage>
</organism>
<comment type="catalytic activity">
    <reaction evidence="1">
        <text>2-phosphoglycolate + H2O = glycolate + phosphate</text>
        <dbReference type="Rhea" id="RHEA:14369"/>
        <dbReference type="ChEBI" id="CHEBI:15377"/>
        <dbReference type="ChEBI" id="CHEBI:29805"/>
        <dbReference type="ChEBI" id="CHEBI:43474"/>
        <dbReference type="ChEBI" id="CHEBI:58033"/>
        <dbReference type="EC" id="3.1.3.18"/>
    </reaction>
</comment>
<evidence type="ECO:0000313" key="6">
    <source>
        <dbReference type="Proteomes" id="UP001141992"/>
    </source>
</evidence>
<dbReference type="SFLD" id="SFLDG01129">
    <property type="entry name" value="C1.5:_HAD__Beta-PGM__Phosphata"/>
    <property type="match status" value="1"/>
</dbReference>
<evidence type="ECO:0000256" key="3">
    <source>
        <dbReference type="ARBA" id="ARBA00006171"/>
    </source>
</evidence>
<dbReference type="Gene3D" id="3.40.50.1000">
    <property type="entry name" value="HAD superfamily/HAD-like"/>
    <property type="match status" value="1"/>
</dbReference>
<evidence type="ECO:0000256" key="2">
    <source>
        <dbReference type="ARBA" id="ARBA00004818"/>
    </source>
</evidence>
<dbReference type="InterPro" id="IPR041492">
    <property type="entry name" value="HAD_2"/>
</dbReference>
<evidence type="ECO:0000256" key="4">
    <source>
        <dbReference type="ARBA" id="ARBA00013078"/>
    </source>
</evidence>
<name>A0A9W5AFC3_ALCXX</name>
<keyword evidence="5" id="KW-0378">Hydrolase</keyword>
<dbReference type="Pfam" id="PF13419">
    <property type="entry name" value="HAD_2"/>
    <property type="match status" value="1"/>
</dbReference>
<protein>
    <recommendedName>
        <fullName evidence="4">phosphoglycolate phosphatase</fullName>
        <ecNumber evidence="4">3.1.3.18</ecNumber>
    </recommendedName>
</protein>
<dbReference type="Proteomes" id="UP001141992">
    <property type="component" value="Unassembled WGS sequence"/>
</dbReference>
<reference evidence="5" key="1">
    <citation type="submission" date="2022-12" db="EMBL/GenBank/DDBJ databases">
        <authorList>
            <person name="Voronina O.L."/>
            <person name="Kunda M.S."/>
            <person name="Ryzhova N."/>
            <person name="Aksenova E.I."/>
        </authorList>
    </citation>
    <scope>NUCLEOTIDE SEQUENCE</scope>
    <source>
        <strain evidence="5">SCCH136:Ach223948</strain>
    </source>
</reference>
<dbReference type="InterPro" id="IPR023198">
    <property type="entry name" value="PGP-like_dom2"/>
</dbReference>
<dbReference type="AlphaFoldDB" id="A0A9W5AFC3"/>
<dbReference type="Gene3D" id="1.10.150.240">
    <property type="entry name" value="Putative phosphatase, domain 2"/>
    <property type="match status" value="1"/>
</dbReference>
<comment type="similarity">
    <text evidence="3">Belongs to the HAD-like hydrolase superfamily. CbbY/CbbZ/Gph/YieH family.</text>
</comment>
<dbReference type="InterPro" id="IPR050155">
    <property type="entry name" value="HAD-like_hydrolase_sf"/>
</dbReference>
<dbReference type="SUPFAM" id="SSF56784">
    <property type="entry name" value="HAD-like"/>
    <property type="match status" value="1"/>
</dbReference>
<dbReference type="SFLD" id="SFLDS00003">
    <property type="entry name" value="Haloacid_Dehalogenase"/>
    <property type="match status" value="1"/>
</dbReference>
<comment type="pathway">
    <text evidence="2">Organic acid metabolism; glycolate biosynthesis; glycolate from 2-phosphoglycolate: step 1/1.</text>
</comment>
<gene>
    <name evidence="5" type="ORF">O9570_07910</name>
</gene>
<evidence type="ECO:0000256" key="1">
    <source>
        <dbReference type="ARBA" id="ARBA00000830"/>
    </source>
</evidence>
<dbReference type="PANTHER" id="PTHR43434">
    <property type="entry name" value="PHOSPHOGLYCOLATE PHOSPHATASE"/>
    <property type="match status" value="1"/>
</dbReference>
<proteinExistence type="inferred from homology"/>
<dbReference type="PANTHER" id="PTHR43434:SF1">
    <property type="entry name" value="PHOSPHOGLYCOLATE PHOSPHATASE"/>
    <property type="match status" value="1"/>
</dbReference>
<dbReference type="GO" id="GO:0008967">
    <property type="term" value="F:phosphoglycolate phosphatase activity"/>
    <property type="evidence" value="ECO:0007669"/>
    <property type="project" value="UniProtKB-EC"/>
</dbReference>
<dbReference type="EC" id="3.1.3.18" evidence="4"/>
<dbReference type="InterPro" id="IPR036412">
    <property type="entry name" value="HAD-like_sf"/>
</dbReference>
<dbReference type="RefSeq" id="WP_082401424.1">
    <property type="nucleotide sequence ID" value="NZ_CP066291.1"/>
</dbReference>
<dbReference type="InterPro" id="IPR023214">
    <property type="entry name" value="HAD_sf"/>
</dbReference>
<accession>A0A9W5AFC3</accession>